<feature type="region of interest" description="Disordered" evidence="1">
    <location>
        <begin position="1"/>
        <end position="21"/>
    </location>
</feature>
<evidence type="ECO:0008006" key="4">
    <source>
        <dbReference type="Google" id="ProtNLM"/>
    </source>
</evidence>
<comment type="caution">
    <text evidence="2">The sequence shown here is derived from an EMBL/GenBank/DDBJ whole genome shotgun (WGS) entry which is preliminary data.</text>
</comment>
<name>A0ABR8MH23_9ACTN</name>
<dbReference type="EMBL" id="JACXYY010000004">
    <property type="protein sequence ID" value="MBD3915257.1"/>
    <property type="molecule type" value="Genomic_DNA"/>
</dbReference>
<evidence type="ECO:0000313" key="2">
    <source>
        <dbReference type="EMBL" id="MBD3915257.1"/>
    </source>
</evidence>
<dbReference type="Proteomes" id="UP000649289">
    <property type="component" value="Unassembled WGS sequence"/>
</dbReference>
<feature type="compositionally biased region" description="Polar residues" evidence="1">
    <location>
        <begin position="1"/>
        <end position="11"/>
    </location>
</feature>
<evidence type="ECO:0000256" key="1">
    <source>
        <dbReference type="SAM" id="MobiDB-lite"/>
    </source>
</evidence>
<protein>
    <recommendedName>
        <fullName evidence="4">WXG100 family type VII secretion target</fullName>
    </recommendedName>
</protein>
<accession>A0ABR8MH23</accession>
<organism evidence="2 3">
    <name type="scientific">Nocardioides hwasunensis</name>
    <dbReference type="NCBI Taxonomy" id="397258"/>
    <lineage>
        <taxon>Bacteria</taxon>
        <taxon>Bacillati</taxon>
        <taxon>Actinomycetota</taxon>
        <taxon>Actinomycetes</taxon>
        <taxon>Propionibacteriales</taxon>
        <taxon>Nocardioidaceae</taxon>
        <taxon>Nocardioides</taxon>
    </lineage>
</organism>
<sequence>MSIETEIQGSPSGIEGAASWLRSSLEPKVTDAADAANDSRRNAEMSWDSTAGGEFVDMVKQARDKIDGLASATTTMAGDLDDFAGKLRRSQEQMGDVRTTARNEGLSVVGFVVQHPGDGPARPPATFEGTPEEVARYEDRVTAYNAHQELLDAYNAAETEAARIDRYYATACRDLQGKYQPGTHAAWILTLGDIVGDTAAGAIGASIAVRQSRLAQSAQDLVDEATRAIDDLQANPDRYMKRKWFFFQTLDEARLEADRLAIQGRLDEAEDLLRRADELAESRALRYLGRAGKVLGPLGFGLGVYNDWQEGETNTQIAVSQGVSTGLGAAAGFGASVGTAALIGATAGSVVPGVGTAVGAVVGTVIGAGVAIFADGAIDSLFENGPDVGKAWDEGVDALADTGEAIADGVSSIGSTIGGWFD</sequence>
<evidence type="ECO:0000313" key="3">
    <source>
        <dbReference type="Proteomes" id="UP000649289"/>
    </source>
</evidence>
<reference evidence="2 3" key="1">
    <citation type="submission" date="2020-09" db="EMBL/GenBank/DDBJ databases">
        <title>novel species in genus Nocardioides.</title>
        <authorList>
            <person name="Zhang G."/>
        </authorList>
    </citation>
    <scope>NUCLEOTIDE SEQUENCE [LARGE SCALE GENOMIC DNA]</scope>
    <source>
        <strain evidence="2 3">19197</strain>
    </source>
</reference>
<gene>
    <name evidence="2" type="ORF">IEZ25_11590</name>
</gene>
<keyword evidence="3" id="KW-1185">Reference proteome</keyword>
<proteinExistence type="predicted"/>
<dbReference type="RefSeq" id="WP_191199575.1">
    <property type="nucleotide sequence ID" value="NZ_BAAAPA010000005.1"/>
</dbReference>